<keyword evidence="9" id="KW-0143">Chaperone</keyword>
<proteinExistence type="inferred from homology"/>
<dbReference type="PANTHER" id="PTHR35869:SF1">
    <property type="entry name" value="OUTER-MEMBRANE LIPOPROTEIN CARRIER PROTEIN"/>
    <property type="match status" value="1"/>
</dbReference>
<reference evidence="11" key="1">
    <citation type="journal article" date="2020" name="mSystems">
        <title>Genome- and Community-Level Interaction Insights into Carbon Utilization and Element Cycling Functions of Hydrothermarchaeota in Hydrothermal Sediment.</title>
        <authorList>
            <person name="Zhou Z."/>
            <person name="Liu Y."/>
            <person name="Xu W."/>
            <person name="Pan J."/>
            <person name="Luo Z.H."/>
            <person name="Li M."/>
        </authorList>
    </citation>
    <scope>NUCLEOTIDE SEQUENCE [LARGE SCALE GENOMIC DNA]</scope>
    <source>
        <strain evidence="11">HyVt-460</strain>
    </source>
</reference>
<dbReference type="Pfam" id="PF03548">
    <property type="entry name" value="LolA"/>
    <property type="match status" value="1"/>
</dbReference>
<keyword evidence="7" id="KW-0574">Periplasm</keyword>
<dbReference type="InterPro" id="IPR018323">
    <property type="entry name" value="OM_lipoprot_carrier_LolA_Pbac"/>
</dbReference>
<keyword evidence="11" id="KW-0449">Lipoprotein</keyword>
<evidence type="ECO:0000256" key="2">
    <source>
        <dbReference type="ARBA" id="ARBA00007615"/>
    </source>
</evidence>
<keyword evidence="8" id="KW-0653">Protein transport</keyword>
<name>A0A7V5RQS6_CALAY</name>
<evidence type="ECO:0000256" key="1">
    <source>
        <dbReference type="ARBA" id="ARBA00004418"/>
    </source>
</evidence>
<dbReference type="CDD" id="cd16325">
    <property type="entry name" value="LolA"/>
    <property type="match status" value="1"/>
</dbReference>
<dbReference type="InterPro" id="IPR029046">
    <property type="entry name" value="LolA/LolB/LppX"/>
</dbReference>
<feature type="signal peptide" evidence="10">
    <location>
        <begin position="1"/>
        <end position="29"/>
    </location>
</feature>
<dbReference type="Proteomes" id="UP000885771">
    <property type="component" value="Unassembled WGS sequence"/>
</dbReference>
<evidence type="ECO:0000256" key="9">
    <source>
        <dbReference type="ARBA" id="ARBA00023186"/>
    </source>
</evidence>
<evidence type="ECO:0000256" key="5">
    <source>
        <dbReference type="ARBA" id="ARBA00022448"/>
    </source>
</evidence>
<accession>A0A7V5RQS6</accession>
<dbReference type="SUPFAM" id="SSF89392">
    <property type="entry name" value="Prokaryotic lipoproteins and lipoprotein localization factors"/>
    <property type="match status" value="1"/>
</dbReference>
<dbReference type="Gene3D" id="2.50.20.10">
    <property type="entry name" value="Lipoprotein localisation LolA/LolB/LppX"/>
    <property type="match status" value="1"/>
</dbReference>
<evidence type="ECO:0000256" key="8">
    <source>
        <dbReference type="ARBA" id="ARBA00022927"/>
    </source>
</evidence>
<dbReference type="PANTHER" id="PTHR35869">
    <property type="entry name" value="OUTER-MEMBRANE LIPOPROTEIN CARRIER PROTEIN"/>
    <property type="match status" value="1"/>
</dbReference>
<comment type="similarity">
    <text evidence="2">Belongs to the LolA family.</text>
</comment>
<dbReference type="GO" id="GO:0042597">
    <property type="term" value="C:periplasmic space"/>
    <property type="evidence" value="ECO:0007669"/>
    <property type="project" value="UniProtKB-SubCell"/>
</dbReference>
<evidence type="ECO:0000313" key="11">
    <source>
        <dbReference type="EMBL" id="HHM02777.1"/>
    </source>
</evidence>
<feature type="chain" id="PRO_5031423125" description="Outer-membrane lipoprotein carrier protein" evidence="10">
    <location>
        <begin position="30"/>
        <end position="220"/>
    </location>
</feature>
<dbReference type="InterPro" id="IPR004564">
    <property type="entry name" value="OM_lipoprot_carrier_LolA-like"/>
</dbReference>
<dbReference type="AlphaFoldDB" id="A0A7V5RQS6"/>
<evidence type="ECO:0000256" key="4">
    <source>
        <dbReference type="ARBA" id="ARBA00014035"/>
    </source>
</evidence>
<evidence type="ECO:0000256" key="3">
    <source>
        <dbReference type="ARBA" id="ARBA00011245"/>
    </source>
</evidence>
<evidence type="ECO:0000256" key="7">
    <source>
        <dbReference type="ARBA" id="ARBA00022764"/>
    </source>
</evidence>
<comment type="subunit">
    <text evidence="3">Monomer.</text>
</comment>
<keyword evidence="5" id="KW-0813">Transport</keyword>
<sequence length="220" mass="25432">MKRKAMILNGNIKMRLLAILLLLALPLMSQDVEDIIEEVQDTYEDMDNFTAAFKRVESFKLTGTVSETTGKVWIKEGTKYRFESDEQQVITDGKTVWSYNAINNQVIVDRVRTESGALLPRDMLFKYPKEYFSTLLRTEKEDGKDIFVIKLTPKGKVTGVVKSMKIWVQDDNWLIKKIEITDLNNNSTKFEISNIDTNTRLSDDLFSYKDIPGVRVIDMR</sequence>
<evidence type="ECO:0000256" key="10">
    <source>
        <dbReference type="SAM" id="SignalP"/>
    </source>
</evidence>
<keyword evidence="6 10" id="KW-0732">Signal</keyword>
<dbReference type="GO" id="GO:0042953">
    <property type="term" value="P:lipoprotein transport"/>
    <property type="evidence" value="ECO:0007669"/>
    <property type="project" value="InterPro"/>
</dbReference>
<dbReference type="EMBL" id="DRLI01000275">
    <property type="protein sequence ID" value="HHM02777.1"/>
    <property type="molecule type" value="Genomic_DNA"/>
</dbReference>
<protein>
    <recommendedName>
        <fullName evidence="4">Outer-membrane lipoprotein carrier protein</fullName>
    </recommendedName>
</protein>
<gene>
    <name evidence="11" type="primary">lolA</name>
    <name evidence="11" type="ORF">ENJ15_07160</name>
</gene>
<comment type="subcellular location">
    <subcellularLocation>
        <location evidence="1">Periplasm</location>
    </subcellularLocation>
</comment>
<organism evidence="11">
    <name type="scientific">Caldithrix abyssi</name>
    <dbReference type="NCBI Taxonomy" id="187145"/>
    <lineage>
        <taxon>Bacteria</taxon>
        <taxon>Pseudomonadati</taxon>
        <taxon>Calditrichota</taxon>
        <taxon>Calditrichia</taxon>
        <taxon>Calditrichales</taxon>
        <taxon>Calditrichaceae</taxon>
        <taxon>Caldithrix</taxon>
    </lineage>
</organism>
<dbReference type="NCBIfam" id="TIGR00547">
    <property type="entry name" value="lolA"/>
    <property type="match status" value="1"/>
</dbReference>
<evidence type="ECO:0000256" key="6">
    <source>
        <dbReference type="ARBA" id="ARBA00022729"/>
    </source>
</evidence>
<comment type="caution">
    <text evidence="11">The sequence shown here is derived from an EMBL/GenBank/DDBJ whole genome shotgun (WGS) entry which is preliminary data.</text>
</comment>